<dbReference type="Proteomes" id="UP000006671">
    <property type="component" value="Unassembled WGS sequence"/>
</dbReference>
<dbReference type="GeneID" id="8861693"/>
<keyword evidence="2" id="KW-1185">Reference proteome</keyword>
<dbReference type="RefSeq" id="XP_002680376.1">
    <property type="nucleotide sequence ID" value="XM_002680330.1"/>
</dbReference>
<protein>
    <submittedName>
        <fullName evidence="1">Predicted protein</fullName>
    </submittedName>
</protein>
<dbReference type="AlphaFoldDB" id="D2V6T8"/>
<evidence type="ECO:0000313" key="1">
    <source>
        <dbReference type="EMBL" id="EFC47632.1"/>
    </source>
</evidence>
<accession>D2V6T8</accession>
<proteinExistence type="predicted"/>
<reference evidence="1 2" key="1">
    <citation type="journal article" date="2010" name="Cell">
        <title>The genome of Naegleria gruberi illuminates early eukaryotic versatility.</title>
        <authorList>
            <person name="Fritz-Laylin L.K."/>
            <person name="Prochnik S.E."/>
            <person name="Ginger M.L."/>
            <person name="Dacks J.B."/>
            <person name="Carpenter M.L."/>
            <person name="Field M.C."/>
            <person name="Kuo A."/>
            <person name="Paredez A."/>
            <person name="Chapman J."/>
            <person name="Pham J."/>
            <person name="Shu S."/>
            <person name="Neupane R."/>
            <person name="Cipriano M."/>
            <person name="Mancuso J."/>
            <person name="Tu H."/>
            <person name="Salamov A."/>
            <person name="Lindquist E."/>
            <person name="Shapiro H."/>
            <person name="Lucas S."/>
            <person name="Grigoriev I.V."/>
            <person name="Cande W.Z."/>
            <person name="Fulton C."/>
            <person name="Rokhsar D.S."/>
            <person name="Dawson S.C."/>
        </authorList>
    </citation>
    <scope>NUCLEOTIDE SEQUENCE [LARGE SCALE GENOMIC DNA]</scope>
    <source>
        <strain evidence="1 2">NEG-M</strain>
    </source>
</reference>
<dbReference type="EMBL" id="GG738854">
    <property type="protein sequence ID" value="EFC47632.1"/>
    <property type="molecule type" value="Genomic_DNA"/>
</dbReference>
<dbReference type="VEuPathDB" id="AmoebaDB:NAEGRDRAFT_47126"/>
<dbReference type="InParanoid" id="D2V6T8"/>
<organism evidence="2">
    <name type="scientific">Naegleria gruberi</name>
    <name type="common">Amoeba</name>
    <dbReference type="NCBI Taxonomy" id="5762"/>
    <lineage>
        <taxon>Eukaryota</taxon>
        <taxon>Discoba</taxon>
        <taxon>Heterolobosea</taxon>
        <taxon>Tetramitia</taxon>
        <taxon>Eutetramitia</taxon>
        <taxon>Vahlkampfiidae</taxon>
        <taxon>Naegleria</taxon>
    </lineage>
</organism>
<name>D2V6T8_NAEGR</name>
<evidence type="ECO:0000313" key="2">
    <source>
        <dbReference type="Proteomes" id="UP000006671"/>
    </source>
</evidence>
<dbReference type="KEGG" id="ngr:NAEGRDRAFT_47126"/>
<gene>
    <name evidence="1" type="ORF">NAEGRDRAFT_47126</name>
</gene>
<sequence length="116" mass="13521">MTNKQKVLSDDSSSTTFTPPIDCKGGIRKLKKEINNTNFRQNYFELRVGEQKIRHETKLKDLDETTKDRLKFMSIIKISSKEDEETINHTSTTPNLSKWNKFHNHHFSKSPSPTLL</sequence>